<dbReference type="AlphaFoldDB" id="A0A1X6PB43"/>
<accession>A0A1X6PB43</accession>
<protein>
    <submittedName>
        <fullName evidence="1">Uncharacterized protein</fullName>
    </submittedName>
</protein>
<organism evidence="1 2">
    <name type="scientific">Porphyra umbilicalis</name>
    <name type="common">Purple laver</name>
    <name type="synonym">Red alga</name>
    <dbReference type="NCBI Taxonomy" id="2786"/>
    <lineage>
        <taxon>Eukaryota</taxon>
        <taxon>Rhodophyta</taxon>
        <taxon>Bangiophyceae</taxon>
        <taxon>Bangiales</taxon>
        <taxon>Bangiaceae</taxon>
        <taxon>Porphyra</taxon>
    </lineage>
</organism>
<evidence type="ECO:0000313" key="1">
    <source>
        <dbReference type="EMBL" id="OSX78129.1"/>
    </source>
</evidence>
<dbReference type="Proteomes" id="UP000218209">
    <property type="component" value="Unassembled WGS sequence"/>
</dbReference>
<dbReference type="EMBL" id="KV918820">
    <property type="protein sequence ID" value="OSX78129.1"/>
    <property type="molecule type" value="Genomic_DNA"/>
</dbReference>
<proteinExistence type="predicted"/>
<keyword evidence="2" id="KW-1185">Reference proteome</keyword>
<name>A0A1X6PB43_PORUM</name>
<evidence type="ECO:0000313" key="2">
    <source>
        <dbReference type="Proteomes" id="UP000218209"/>
    </source>
</evidence>
<sequence length="254" mass="26931">MTRTRVSGDPSSTVITTWCTGWRCVGSESDWQVNGCAAVSALLQTSSVPGRFASSPYRTLSTAIERRNMGSIRARCTRRLAVFNSSKKAARNIVIVAHLLVGCSVRLWHFAWAPHRAVFGPTPHPVRLASLCSPYVRRSATPSPLTAPAPCIIHALLLLALEGSFAGSMLGKRGLSFTNDRVVAASRVGGCVAKGGVPSVCARVEGLGGVDGALAPLRPLGDMRGNQAGWRVSRVMQARASGLRENPVECEGVL</sequence>
<gene>
    <name evidence="1" type="ORF">BU14_0120s0012</name>
</gene>
<reference evidence="1 2" key="1">
    <citation type="submission" date="2017-03" db="EMBL/GenBank/DDBJ databases">
        <title>WGS assembly of Porphyra umbilicalis.</title>
        <authorList>
            <person name="Brawley S.H."/>
            <person name="Blouin N.A."/>
            <person name="Ficko-Blean E."/>
            <person name="Wheeler G.L."/>
            <person name="Lohr M."/>
            <person name="Goodson H.V."/>
            <person name="Jenkins J.W."/>
            <person name="Blaby-Haas C.E."/>
            <person name="Helliwell K.E."/>
            <person name="Chan C."/>
            <person name="Marriage T."/>
            <person name="Bhattacharya D."/>
            <person name="Klein A.S."/>
            <person name="Badis Y."/>
            <person name="Brodie J."/>
            <person name="Cao Y."/>
            <person name="Collen J."/>
            <person name="Dittami S.M."/>
            <person name="Gachon C.M."/>
            <person name="Green B.R."/>
            <person name="Karpowicz S."/>
            <person name="Kim J.W."/>
            <person name="Kudahl U."/>
            <person name="Lin S."/>
            <person name="Michel G."/>
            <person name="Mittag M."/>
            <person name="Olson B.J."/>
            <person name="Pangilinan J."/>
            <person name="Peng Y."/>
            <person name="Qiu H."/>
            <person name="Shu S."/>
            <person name="Singer J.T."/>
            <person name="Smith A.G."/>
            <person name="Sprecher B.N."/>
            <person name="Wagner V."/>
            <person name="Wang W."/>
            <person name="Wang Z.-Y."/>
            <person name="Yan J."/>
            <person name="Yarish C."/>
            <person name="Zoeuner-Riek S."/>
            <person name="Zhuang Y."/>
            <person name="Zou Y."/>
            <person name="Lindquist E.A."/>
            <person name="Grimwood J."/>
            <person name="Barry K."/>
            <person name="Rokhsar D.S."/>
            <person name="Schmutz J."/>
            <person name="Stiller J.W."/>
            <person name="Grossman A.R."/>
            <person name="Prochnik S.E."/>
        </authorList>
    </citation>
    <scope>NUCLEOTIDE SEQUENCE [LARGE SCALE GENOMIC DNA]</scope>
    <source>
        <strain evidence="1">4086291</strain>
    </source>
</reference>